<name>A0A381V0H2_9ZZZZ</name>
<dbReference type="GO" id="GO:0005615">
    <property type="term" value="C:extracellular space"/>
    <property type="evidence" value="ECO:0007669"/>
    <property type="project" value="TreeGrafter"/>
</dbReference>
<comment type="similarity">
    <text evidence="2">Belongs to the peptidase M1 family.</text>
</comment>
<dbReference type="InterPro" id="IPR034016">
    <property type="entry name" value="M1_APN-typ"/>
</dbReference>
<evidence type="ECO:0000256" key="1">
    <source>
        <dbReference type="ARBA" id="ARBA00001947"/>
    </source>
</evidence>
<dbReference type="InterPro" id="IPR042097">
    <property type="entry name" value="Aminopeptidase_N-like_N_sf"/>
</dbReference>
<dbReference type="PANTHER" id="PTHR11533">
    <property type="entry name" value="PROTEASE M1 ZINC METALLOPROTEASE"/>
    <property type="match status" value="1"/>
</dbReference>
<feature type="domain" description="Aminopeptidase N-like N-terminal" evidence="11">
    <location>
        <begin position="16"/>
        <end position="200"/>
    </location>
</feature>
<dbReference type="GO" id="GO:0005737">
    <property type="term" value="C:cytoplasm"/>
    <property type="evidence" value="ECO:0007669"/>
    <property type="project" value="TreeGrafter"/>
</dbReference>
<dbReference type="CDD" id="cd09601">
    <property type="entry name" value="M1_APN-Q_like"/>
    <property type="match status" value="1"/>
</dbReference>
<dbReference type="InterPro" id="IPR027268">
    <property type="entry name" value="Peptidase_M4/M1_CTD_sf"/>
</dbReference>
<organism evidence="12">
    <name type="scientific">marine metagenome</name>
    <dbReference type="NCBI Taxonomy" id="408172"/>
    <lineage>
        <taxon>unclassified sequences</taxon>
        <taxon>metagenomes</taxon>
        <taxon>ecological metagenomes</taxon>
    </lineage>
</organism>
<comment type="cofactor">
    <cofactor evidence="1">
        <name>Zn(2+)</name>
        <dbReference type="ChEBI" id="CHEBI:29105"/>
    </cofactor>
</comment>
<dbReference type="InterPro" id="IPR045357">
    <property type="entry name" value="Aminopeptidase_N-like_N"/>
</dbReference>
<dbReference type="GO" id="GO:0008270">
    <property type="term" value="F:zinc ion binding"/>
    <property type="evidence" value="ECO:0007669"/>
    <property type="project" value="InterPro"/>
</dbReference>
<evidence type="ECO:0000313" key="12">
    <source>
        <dbReference type="EMBL" id="SVA33885.1"/>
    </source>
</evidence>
<keyword evidence="5" id="KW-0479">Metal-binding</keyword>
<dbReference type="Pfam" id="PF11838">
    <property type="entry name" value="ERAP1_C"/>
    <property type="match status" value="1"/>
</dbReference>
<proteinExistence type="inferred from homology"/>
<dbReference type="InterPro" id="IPR050344">
    <property type="entry name" value="Peptidase_M1_aminopeptidases"/>
</dbReference>
<evidence type="ECO:0000259" key="10">
    <source>
        <dbReference type="Pfam" id="PF11838"/>
    </source>
</evidence>
<sequence length="856" mass="95755">MIDAVSNPHRLPSSVVPSHYRIRLEPDLEQATFIGTVEIEVEVEHATDTIQMNAADLVIQSARVLDSIGSNTEAASIAHDAEMERLTLSFDSQLSSGPHTIVAEFTGVLNDQLHGFYRSTFTDDDGVDHTIATTQFESTHARRAFPCFDEPAFKASYGVTLIVPSGQFAVSNGPIISETDLENGLKEVVFEDTMIMSTYLVAFIVGPFEATDPVDVNGVPLRIVHPIGKGHLTDYSLEAGAFALEFFSKYYGIPYPGQKLDMVAVPDFAFGAMENLGCITYREVLLLVDRDRSTEPELLRVADVIAHEIAHMWFGDLVTMEWWNGIWLNEAFATFMATMASDNFNPDWGRWKQFSLERSMAFDVDSLKSTRPIEIEVNSPVDAEGMFDLLTYEKGGSVLRMLEQFLGEEEFRDGISYYLNKHKYRNTETNDLWDAIEHVTNEPARRIMDSWIFQRGYPLVSASVSEDGSTIHLEQDRFLYTHDEVTDATIWSVPVVLKVGSGSGVSEIRHLLEERSSDVKLDSPADWVVVNAGGSGFFRARYTKGMLKSVSRDMFSNLTSVERYGLVDDTWSSVMAGRTSAEDFLEFARSFHLETDLDVWTVLSGCLSGLEKLVEGEAENHYKAVVRDLAQPGLDRLGWEPGETDSPRDLELRGLFIRLLANVGDDDLAQDNAGDLHDSYLRDAGSVEPNMAAAVTGVVASKGDTAEYDRFLEKYRDPSTPQEERRYQSALSAFPGEPEMKRTLKMTLDGTVRTQDAPYLLAVCMRNKYQGHIAWDFVKENWDKINEVFPSNSIVRMLSGVTSLSKPSEAEDVLAFFEDHEVPQGQLTLQQTLEKLQVIVALRARETERFSASLTS</sequence>
<dbReference type="SUPFAM" id="SSF55486">
    <property type="entry name" value="Metalloproteases ('zincins'), catalytic domain"/>
    <property type="match status" value="1"/>
</dbReference>
<evidence type="ECO:0000256" key="5">
    <source>
        <dbReference type="ARBA" id="ARBA00022723"/>
    </source>
</evidence>
<dbReference type="GO" id="GO:0042277">
    <property type="term" value="F:peptide binding"/>
    <property type="evidence" value="ECO:0007669"/>
    <property type="project" value="TreeGrafter"/>
</dbReference>
<evidence type="ECO:0008006" key="13">
    <source>
        <dbReference type="Google" id="ProtNLM"/>
    </source>
</evidence>
<dbReference type="Gene3D" id="1.25.50.20">
    <property type="match status" value="1"/>
</dbReference>
<dbReference type="Pfam" id="PF17900">
    <property type="entry name" value="Peptidase_M1_N"/>
    <property type="match status" value="1"/>
</dbReference>
<reference evidence="12" key="1">
    <citation type="submission" date="2018-05" db="EMBL/GenBank/DDBJ databases">
        <authorList>
            <person name="Lanie J.A."/>
            <person name="Ng W.-L."/>
            <person name="Kazmierczak K.M."/>
            <person name="Andrzejewski T.M."/>
            <person name="Davidsen T.M."/>
            <person name="Wayne K.J."/>
            <person name="Tettelin H."/>
            <person name="Glass J.I."/>
            <person name="Rusch D."/>
            <person name="Podicherti R."/>
            <person name="Tsui H.-C.T."/>
            <person name="Winkler M.E."/>
        </authorList>
    </citation>
    <scope>NUCLEOTIDE SEQUENCE</scope>
</reference>
<dbReference type="PRINTS" id="PR00756">
    <property type="entry name" value="ALADIPTASE"/>
</dbReference>
<dbReference type="GO" id="GO:0006508">
    <property type="term" value="P:proteolysis"/>
    <property type="evidence" value="ECO:0007669"/>
    <property type="project" value="UniProtKB-KW"/>
</dbReference>
<keyword evidence="4" id="KW-0645">Protease</keyword>
<keyword evidence="7" id="KW-0862">Zinc</keyword>
<feature type="domain" description="ERAP1-like C-terminal" evidence="10">
    <location>
        <begin position="527"/>
        <end position="837"/>
    </location>
</feature>
<dbReference type="PANTHER" id="PTHR11533:SF174">
    <property type="entry name" value="PUROMYCIN-SENSITIVE AMINOPEPTIDASE-RELATED"/>
    <property type="match status" value="1"/>
</dbReference>
<dbReference type="Gene3D" id="2.60.40.1910">
    <property type="match status" value="1"/>
</dbReference>
<dbReference type="InterPro" id="IPR001930">
    <property type="entry name" value="Peptidase_M1"/>
</dbReference>
<dbReference type="GO" id="GO:0016020">
    <property type="term" value="C:membrane"/>
    <property type="evidence" value="ECO:0007669"/>
    <property type="project" value="TreeGrafter"/>
</dbReference>
<dbReference type="InterPro" id="IPR014782">
    <property type="entry name" value="Peptidase_M1_dom"/>
</dbReference>
<gene>
    <name evidence="12" type="ORF">METZ01_LOCUS86739</name>
</gene>
<dbReference type="GO" id="GO:0043171">
    <property type="term" value="P:peptide catabolic process"/>
    <property type="evidence" value="ECO:0007669"/>
    <property type="project" value="TreeGrafter"/>
</dbReference>
<evidence type="ECO:0000259" key="11">
    <source>
        <dbReference type="Pfam" id="PF17900"/>
    </source>
</evidence>
<accession>A0A381V0H2</accession>
<evidence type="ECO:0000256" key="4">
    <source>
        <dbReference type="ARBA" id="ARBA00022670"/>
    </source>
</evidence>
<evidence type="ECO:0000256" key="8">
    <source>
        <dbReference type="ARBA" id="ARBA00023049"/>
    </source>
</evidence>
<keyword evidence="8" id="KW-0482">Metalloprotease</keyword>
<dbReference type="FunFam" id="1.10.390.10:FF:000001">
    <property type="entry name" value="Aminopeptidase"/>
    <property type="match status" value="1"/>
</dbReference>
<dbReference type="FunFam" id="2.60.40.1730:FF:000002">
    <property type="entry name" value="Aminopeptidase"/>
    <property type="match status" value="1"/>
</dbReference>
<dbReference type="Gene3D" id="2.60.40.1730">
    <property type="entry name" value="tricorn interacting facor f3 domain"/>
    <property type="match status" value="1"/>
</dbReference>
<dbReference type="InterPro" id="IPR024571">
    <property type="entry name" value="ERAP1-like_C_dom"/>
</dbReference>
<protein>
    <recommendedName>
        <fullName evidence="13">Aminopeptidase</fullName>
    </recommendedName>
</protein>
<evidence type="ECO:0000256" key="7">
    <source>
        <dbReference type="ARBA" id="ARBA00022833"/>
    </source>
</evidence>
<dbReference type="GO" id="GO:0070006">
    <property type="term" value="F:metalloaminopeptidase activity"/>
    <property type="evidence" value="ECO:0007669"/>
    <property type="project" value="TreeGrafter"/>
</dbReference>
<dbReference type="EMBL" id="UINC01007537">
    <property type="protein sequence ID" value="SVA33885.1"/>
    <property type="molecule type" value="Genomic_DNA"/>
</dbReference>
<keyword evidence="6" id="KW-0378">Hydrolase</keyword>
<dbReference type="AlphaFoldDB" id="A0A381V0H2"/>
<feature type="domain" description="Peptidase M1 membrane alanine aminopeptidase" evidence="9">
    <location>
        <begin position="235"/>
        <end position="451"/>
    </location>
</feature>
<dbReference type="Gene3D" id="1.10.390.10">
    <property type="entry name" value="Neutral Protease Domain 2"/>
    <property type="match status" value="1"/>
</dbReference>
<evidence type="ECO:0000259" key="9">
    <source>
        <dbReference type="Pfam" id="PF01433"/>
    </source>
</evidence>
<evidence type="ECO:0000256" key="2">
    <source>
        <dbReference type="ARBA" id="ARBA00010136"/>
    </source>
</evidence>
<evidence type="ECO:0000256" key="6">
    <source>
        <dbReference type="ARBA" id="ARBA00022801"/>
    </source>
</evidence>
<dbReference type="Pfam" id="PF01433">
    <property type="entry name" value="Peptidase_M1"/>
    <property type="match status" value="1"/>
</dbReference>
<dbReference type="SUPFAM" id="SSF63737">
    <property type="entry name" value="Leukotriene A4 hydrolase N-terminal domain"/>
    <property type="match status" value="1"/>
</dbReference>
<evidence type="ECO:0000256" key="3">
    <source>
        <dbReference type="ARBA" id="ARBA00022438"/>
    </source>
</evidence>
<keyword evidence="3" id="KW-0031">Aminopeptidase</keyword>